<dbReference type="InterPro" id="IPR039426">
    <property type="entry name" value="TonB-dep_rcpt-like"/>
</dbReference>
<evidence type="ECO:0000256" key="11">
    <source>
        <dbReference type="RuleBase" id="RU003357"/>
    </source>
</evidence>
<keyword evidence="2 9" id="KW-0813">Transport</keyword>
<dbReference type="OrthoDB" id="9760333at2"/>
<evidence type="ECO:0000256" key="9">
    <source>
        <dbReference type="PROSITE-ProRule" id="PRU01360"/>
    </source>
</evidence>
<dbReference type="eggNOG" id="COG4771">
    <property type="taxonomic scope" value="Bacteria"/>
</dbReference>
<proteinExistence type="inferred from homology"/>
<feature type="short sequence motif" description="TonB C-terminal box" evidence="10">
    <location>
        <begin position="702"/>
        <end position="719"/>
    </location>
</feature>
<evidence type="ECO:0000256" key="4">
    <source>
        <dbReference type="ARBA" id="ARBA00022692"/>
    </source>
</evidence>
<dbReference type="EMBL" id="AQPH01000022">
    <property type="protein sequence ID" value="EPY02080.1"/>
    <property type="molecule type" value="Genomic_DNA"/>
</dbReference>
<evidence type="ECO:0000256" key="8">
    <source>
        <dbReference type="ARBA" id="ARBA00023237"/>
    </source>
</evidence>
<dbReference type="GO" id="GO:0015344">
    <property type="term" value="F:siderophore uptake transmembrane transporter activity"/>
    <property type="evidence" value="ECO:0007669"/>
    <property type="project" value="TreeGrafter"/>
</dbReference>
<evidence type="ECO:0000256" key="1">
    <source>
        <dbReference type="ARBA" id="ARBA00004571"/>
    </source>
</evidence>
<feature type="domain" description="TonB-dependent receptor-like beta-barrel" evidence="12">
    <location>
        <begin position="222"/>
        <end position="675"/>
    </location>
</feature>
<dbReference type="PATRIC" id="fig|1316936.3.peg.1571"/>
<comment type="similarity">
    <text evidence="9 11">Belongs to the TonB-dependent receptor family.</text>
</comment>
<comment type="caution">
    <text evidence="14">The sequence shown here is derived from an EMBL/GenBank/DDBJ whole genome shotgun (WGS) entry which is preliminary data.</text>
</comment>
<dbReference type="GO" id="GO:0044718">
    <property type="term" value="P:siderophore transmembrane transport"/>
    <property type="evidence" value="ECO:0007669"/>
    <property type="project" value="TreeGrafter"/>
</dbReference>
<dbReference type="InterPro" id="IPR000531">
    <property type="entry name" value="Beta-barrel_TonB"/>
</dbReference>
<accession>S9TUC7</accession>
<keyword evidence="5" id="KW-0732">Signal</keyword>
<dbReference type="PROSITE" id="PS52016">
    <property type="entry name" value="TONB_DEPENDENT_REC_3"/>
    <property type="match status" value="1"/>
</dbReference>
<sequence>MPHRLFAEHLRLSAAAVALLSGMAALPSERAIAQTATELPPLPVDAETSTDYRTQSTTTLDGEALATRRAFVSDTAAVLGTIPGVDSATGSGVSGLPTVRGLGDDRNRVLIDGMPLTSACPNHMNPATSYIDPTRIGSIDVVAGITPVSQGGDSIGSTIAVKSVSPVFAAPNEGLHTEGSLSSFYRSNARTLSGAVSGTVATEDVSLGYTGSGVRARNYQDGNGNRIGVSQYAALNHAATLAARSDGTLVTLQGGQQFIPYEGYPNQRMDLLWNRSHFLNSSLNKAFGWGTLDVRLYWQEVDHFMNFLPEKSATGNMPMYTAGRDLGYSVKGEIPLSATDLLRVGHELHSATLNDWWPAAGGMMGPNTFININDGSRDVLGTYAEWQRSWNPQWTTLFGLRNDTVLMNAGAVQGYNTSATYAANAAAFNARDHHTTDINVDVTGLVRFEPGPDATYEAGLARKTRSPNLYERYAWSTGDMASSMVTWFGDGNGYIGDVNLKPETAYTASLSGNWHDAAQDDWGIKATPYITYVRDYIDVDKIKDYTGNASRAGFSQYRFANHDALLYGIDLGGRKQLAVSPSYGRFDLTGALGWVQGERLNTGDSLYHLMPINAKIGLDQKIGRWSNGIDARLVGRSTDVSTLRHEPVTPEYAVFDLRSSYDIEVIRFDVGITNLFDTQYYQPLGGVDYIGFRQNGSRLPYGPLAAPGRSFNAGVTVRF</sequence>
<evidence type="ECO:0000256" key="7">
    <source>
        <dbReference type="ARBA" id="ARBA00023136"/>
    </source>
</evidence>
<keyword evidence="8 9" id="KW-0998">Cell outer membrane</keyword>
<dbReference type="InterPro" id="IPR012910">
    <property type="entry name" value="Plug_dom"/>
</dbReference>
<dbReference type="InterPro" id="IPR036942">
    <property type="entry name" value="Beta-barrel_TonB_sf"/>
</dbReference>
<evidence type="ECO:0000313" key="14">
    <source>
        <dbReference type="EMBL" id="EPY02080.1"/>
    </source>
</evidence>
<reference evidence="14 15" key="1">
    <citation type="submission" date="2013-04" db="EMBL/GenBank/DDBJ databases">
        <authorList>
            <person name="Kuznetsov B."/>
            <person name="Ivanovsky R."/>
        </authorList>
    </citation>
    <scope>NUCLEOTIDE SEQUENCE [LARGE SCALE GENOMIC DNA]</scope>
    <source>
        <strain evidence="14 15">MGU-K5</strain>
    </source>
</reference>
<keyword evidence="3 9" id="KW-1134">Transmembrane beta strand</keyword>
<dbReference type="Gene3D" id="2.170.130.10">
    <property type="entry name" value="TonB-dependent receptor, plug domain"/>
    <property type="match status" value="1"/>
</dbReference>
<dbReference type="AlphaFoldDB" id="S9TUC7"/>
<dbReference type="PROSITE" id="PS01156">
    <property type="entry name" value="TONB_DEPENDENT_REC_2"/>
    <property type="match status" value="1"/>
</dbReference>
<keyword evidence="6 11" id="KW-0798">TonB box</keyword>
<dbReference type="PANTHER" id="PTHR30069">
    <property type="entry name" value="TONB-DEPENDENT OUTER MEMBRANE RECEPTOR"/>
    <property type="match status" value="1"/>
</dbReference>
<dbReference type="STRING" id="1316936.K678_07857"/>
<evidence type="ECO:0000256" key="2">
    <source>
        <dbReference type="ARBA" id="ARBA00022448"/>
    </source>
</evidence>
<evidence type="ECO:0000259" key="12">
    <source>
        <dbReference type="Pfam" id="PF00593"/>
    </source>
</evidence>
<dbReference type="Pfam" id="PF07715">
    <property type="entry name" value="Plug"/>
    <property type="match status" value="1"/>
</dbReference>
<dbReference type="SUPFAM" id="SSF56935">
    <property type="entry name" value="Porins"/>
    <property type="match status" value="1"/>
</dbReference>
<evidence type="ECO:0000259" key="13">
    <source>
        <dbReference type="Pfam" id="PF07715"/>
    </source>
</evidence>
<feature type="domain" description="TonB-dependent receptor plug" evidence="13">
    <location>
        <begin position="54"/>
        <end position="157"/>
    </location>
</feature>
<evidence type="ECO:0000256" key="3">
    <source>
        <dbReference type="ARBA" id="ARBA00022452"/>
    </source>
</evidence>
<dbReference type="Proteomes" id="UP000015350">
    <property type="component" value="Unassembled WGS sequence"/>
</dbReference>
<evidence type="ECO:0000313" key="15">
    <source>
        <dbReference type="Proteomes" id="UP000015350"/>
    </source>
</evidence>
<dbReference type="PANTHER" id="PTHR30069:SF49">
    <property type="entry name" value="OUTER MEMBRANE PROTEIN C"/>
    <property type="match status" value="1"/>
</dbReference>
<dbReference type="Gene3D" id="2.40.170.20">
    <property type="entry name" value="TonB-dependent receptor, beta-barrel domain"/>
    <property type="match status" value="1"/>
</dbReference>
<organism evidence="14 15">
    <name type="scientific">Magnetospirillum fulvum MGU-K5</name>
    <dbReference type="NCBI Taxonomy" id="1316936"/>
    <lineage>
        <taxon>Bacteria</taxon>
        <taxon>Pseudomonadati</taxon>
        <taxon>Pseudomonadota</taxon>
        <taxon>Alphaproteobacteria</taxon>
        <taxon>Rhodospirillales</taxon>
        <taxon>Rhodospirillaceae</taxon>
        <taxon>Magnetospirillum</taxon>
    </lineage>
</organism>
<evidence type="ECO:0000256" key="10">
    <source>
        <dbReference type="PROSITE-ProRule" id="PRU10144"/>
    </source>
</evidence>
<keyword evidence="4 9" id="KW-0812">Transmembrane</keyword>
<keyword evidence="14" id="KW-0675">Receptor</keyword>
<dbReference type="RefSeq" id="WP_021131917.1">
    <property type="nucleotide sequence ID" value="NZ_AQPH01000022.1"/>
</dbReference>
<comment type="subcellular location">
    <subcellularLocation>
        <location evidence="1 9">Cell outer membrane</location>
        <topology evidence="1 9">Multi-pass membrane protein</topology>
    </subcellularLocation>
</comment>
<dbReference type="InterPro" id="IPR037066">
    <property type="entry name" value="Plug_dom_sf"/>
</dbReference>
<dbReference type="Pfam" id="PF00593">
    <property type="entry name" value="TonB_dep_Rec_b-barrel"/>
    <property type="match status" value="1"/>
</dbReference>
<evidence type="ECO:0000256" key="5">
    <source>
        <dbReference type="ARBA" id="ARBA00022729"/>
    </source>
</evidence>
<keyword evidence="7 9" id="KW-0472">Membrane</keyword>
<gene>
    <name evidence="14" type="ORF">K678_07857</name>
</gene>
<name>S9TUC7_MAGFU</name>
<evidence type="ECO:0000256" key="6">
    <source>
        <dbReference type="ARBA" id="ARBA00023077"/>
    </source>
</evidence>
<dbReference type="GO" id="GO:0009279">
    <property type="term" value="C:cell outer membrane"/>
    <property type="evidence" value="ECO:0007669"/>
    <property type="project" value="UniProtKB-SubCell"/>
</dbReference>
<protein>
    <submittedName>
        <fullName evidence="14">TonB-dependent receptor</fullName>
    </submittedName>
</protein>
<dbReference type="InterPro" id="IPR010917">
    <property type="entry name" value="TonB_rcpt_CS"/>
</dbReference>